<name>Q0CYD8_ASPTN</name>
<evidence type="ECO:0000313" key="4">
    <source>
        <dbReference type="Proteomes" id="UP000007963"/>
    </source>
</evidence>
<keyword evidence="1" id="KW-1133">Transmembrane helix</keyword>
<dbReference type="RefSeq" id="XP_001208661.1">
    <property type="nucleotide sequence ID" value="XM_001208661.1"/>
</dbReference>
<sequence>MKFYLPIALMLAALAIAGPANNAEAGKGDVDGHRCHKGLHHCLDMSDNGLANTTLYSIATTMTSSRTRKEKDAFIDATAVFAMMGSMAMITMATMAMTARTVMMVMMATTAMTARAMATTMTTSKHFA</sequence>
<dbReference type="GeneID" id="4315889"/>
<dbReference type="EMBL" id="CH476595">
    <property type="protein sequence ID" value="EAU38053.1"/>
    <property type="molecule type" value="Genomic_DNA"/>
</dbReference>
<organism evidence="3 4">
    <name type="scientific">Aspergillus terreus (strain NIH 2624 / FGSC A1156)</name>
    <dbReference type="NCBI Taxonomy" id="341663"/>
    <lineage>
        <taxon>Eukaryota</taxon>
        <taxon>Fungi</taxon>
        <taxon>Dikarya</taxon>
        <taxon>Ascomycota</taxon>
        <taxon>Pezizomycotina</taxon>
        <taxon>Eurotiomycetes</taxon>
        <taxon>Eurotiomycetidae</taxon>
        <taxon>Eurotiales</taxon>
        <taxon>Aspergillaceae</taxon>
        <taxon>Aspergillus</taxon>
        <taxon>Aspergillus subgen. Circumdati</taxon>
    </lineage>
</organism>
<dbReference type="AlphaFoldDB" id="Q0CYD8"/>
<evidence type="ECO:0000256" key="1">
    <source>
        <dbReference type="SAM" id="Phobius"/>
    </source>
</evidence>
<protein>
    <submittedName>
        <fullName evidence="3">Uncharacterized protein</fullName>
    </submittedName>
</protein>
<evidence type="ECO:0000313" key="3">
    <source>
        <dbReference type="EMBL" id="EAU38053.1"/>
    </source>
</evidence>
<dbReference type="VEuPathDB" id="FungiDB:ATEG_01296"/>
<feature type="signal peptide" evidence="2">
    <location>
        <begin position="1"/>
        <end position="25"/>
    </location>
</feature>
<keyword evidence="1" id="KW-0812">Transmembrane</keyword>
<dbReference type="Proteomes" id="UP000007963">
    <property type="component" value="Unassembled WGS sequence"/>
</dbReference>
<reference evidence="4" key="1">
    <citation type="submission" date="2005-09" db="EMBL/GenBank/DDBJ databases">
        <title>Annotation of the Aspergillus terreus NIH2624 genome.</title>
        <authorList>
            <person name="Birren B.W."/>
            <person name="Lander E.S."/>
            <person name="Galagan J.E."/>
            <person name="Nusbaum C."/>
            <person name="Devon K."/>
            <person name="Henn M."/>
            <person name="Ma L.-J."/>
            <person name="Jaffe D.B."/>
            <person name="Butler J."/>
            <person name="Alvarez P."/>
            <person name="Gnerre S."/>
            <person name="Grabherr M."/>
            <person name="Kleber M."/>
            <person name="Mauceli E.W."/>
            <person name="Brockman W."/>
            <person name="Rounsley S."/>
            <person name="Young S.K."/>
            <person name="LaButti K."/>
            <person name="Pushparaj V."/>
            <person name="DeCaprio D."/>
            <person name="Crawford M."/>
            <person name="Koehrsen M."/>
            <person name="Engels R."/>
            <person name="Montgomery P."/>
            <person name="Pearson M."/>
            <person name="Howarth C."/>
            <person name="Larson L."/>
            <person name="Luoma S."/>
            <person name="White J."/>
            <person name="Alvarado L."/>
            <person name="Kodira C.D."/>
            <person name="Zeng Q."/>
            <person name="Oleary S."/>
            <person name="Yandava C."/>
            <person name="Denning D.W."/>
            <person name="Nierman W.C."/>
            <person name="Milne T."/>
            <person name="Madden K."/>
        </authorList>
    </citation>
    <scope>NUCLEOTIDE SEQUENCE [LARGE SCALE GENOMIC DNA]</scope>
    <source>
        <strain evidence="4">NIH 2624 / FGSC A1156</strain>
    </source>
</reference>
<keyword evidence="2" id="KW-0732">Signal</keyword>
<evidence type="ECO:0000256" key="2">
    <source>
        <dbReference type="SAM" id="SignalP"/>
    </source>
</evidence>
<feature type="chain" id="PRO_5004170740" evidence="2">
    <location>
        <begin position="26"/>
        <end position="128"/>
    </location>
</feature>
<proteinExistence type="predicted"/>
<dbReference type="HOGENOM" id="CLU_1959140_0_0_1"/>
<gene>
    <name evidence="3" type="ORF">ATEG_01296</name>
</gene>
<keyword evidence="1" id="KW-0472">Membrane</keyword>
<accession>Q0CYD8</accession>
<feature type="transmembrane region" description="Helical" evidence="1">
    <location>
        <begin position="73"/>
        <end position="97"/>
    </location>
</feature>